<evidence type="ECO:0000313" key="6">
    <source>
        <dbReference type="EMBL" id="MFC0389766.1"/>
    </source>
</evidence>
<proteinExistence type="inferred from homology"/>
<dbReference type="PANTHER" id="PTHR32089:SF118">
    <property type="entry name" value="HEME-BASED AEROTACTIC TRANSDUCER HEMAT"/>
    <property type="match status" value="1"/>
</dbReference>
<dbReference type="RefSeq" id="WP_204822463.1">
    <property type="nucleotide sequence ID" value="NZ_JANHOF010000019.1"/>
</dbReference>
<sequence>MVQLDMIGLTVEDLSMLKKYQPIVVEYIDDIVESFYKKVLHVPGLQTIIMKNSSVEKLRLTLRGHLIEMFDGRIDSEFVQKRLKIASVHQRVGLEPKWYMGAFQNLQNTLLGIIHNYLKDNTEGLALSKAITKLLNFEQQLVLEAYEKMNVEHQEQQYEIIKQELKEKIISVSQKLASLTEQTNISTQELIGSSNQVAASFMSSSEKTKESRTLAIKGTENIAKLEQSMASIHGSSLHMEEAVRHLRDSSLQIKQIVTIVEEISSQIKLLSLNASIEAARAGEYGAGFSVVAQEVKKLSEETRIAVSRISELIKKSNTYTAEVVSSIETVQVHVQAGQRESTHTNEMFTLILRSLQSGLSELDLVEIEIQGLVRGIGEVGTATVEVASSAEELNHTAHNY</sequence>
<evidence type="ECO:0000259" key="5">
    <source>
        <dbReference type="PROSITE" id="PS50111"/>
    </source>
</evidence>
<dbReference type="InterPro" id="IPR009050">
    <property type="entry name" value="Globin-like_sf"/>
</dbReference>
<name>A0ABV6J1M7_9BACL</name>
<dbReference type="InterPro" id="IPR044398">
    <property type="entry name" value="Globin-sensor_dom"/>
</dbReference>
<dbReference type="InterPro" id="IPR004090">
    <property type="entry name" value="Chemotax_Me-accpt_rcpt"/>
</dbReference>
<dbReference type="PROSITE" id="PS50111">
    <property type="entry name" value="CHEMOTAXIS_TRANSDUC_2"/>
    <property type="match status" value="1"/>
</dbReference>
<dbReference type="PRINTS" id="PR00260">
    <property type="entry name" value="CHEMTRNSDUCR"/>
</dbReference>
<keyword evidence="1 3" id="KW-0807">Transducer</keyword>
<dbReference type="Pfam" id="PF11563">
    <property type="entry name" value="Protoglobin"/>
    <property type="match status" value="1"/>
</dbReference>
<dbReference type="SMART" id="SM00283">
    <property type="entry name" value="MA"/>
    <property type="match status" value="1"/>
</dbReference>
<dbReference type="CDD" id="cd01068">
    <property type="entry name" value="globin_sensor"/>
    <property type="match status" value="1"/>
</dbReference>
<dbReference type="Gene3D" id="1.10.490.10">
    <property type="entry name" value="Globins"/>
    <property type="match status" value="1"/>
</dbReference>
<evidence type="ECO:0000313" key="7">
    <source>
        <dbReference type="Proteomes" id="UP001589818"/>
    </source>
</evidence>
<evidence type="ECO:0000256" key="4">
    <source>
        <dbReference type="SAM" id="Coils"/>
    </source>
</evidence>
<dbReference type="PANTHER" id="PTHR32089">
    <property type="entry name" value="METHYL-ACCEPTING CHEMOTAXIS PROTEIN MCPB"/>
    <property type="match status" value="1"/>
</dbReference>
<feature type="domain" description="Methyl-accepting transducer" evidence="5">
    <location>
        <begin position="167"/>
        <end position="400"/>
    </location>
</feature>
<protein>
    <submittedName>
        <fullName evidence="6">Protoglobin domain-containing protein</fullName>
    </submittedName>
</protein>
<evidence type="ECO:0000256" key="3">
    <source>
        <dbReference type="PROSITE-ProRule" id="PRU00284"/>
    </source>
</evidence>
<dbReference type="Gene3D" id="1.10.287.950">
    <property type="entry name" value="Methyl-accepting chemotaxis protein"/>
    <property type="match status" value="1"/>
</dbReference>
<gene>
    <name evidence="6" type="ORF">ACFFJ8_00100</name>
</gene>
<organism evidence="6 7">
    <name type="scientific">Paenibacillus mendelii</name>
    <dbReference type="NCBI Taxonomy" id="206163"/>
    <lineage>
        <taxon>Bacteria</taxon>
        <taxon>Bacillati</taxon>
        <taxon>Bacillota</taxon>
        <taxon>Bacilli</taxon>
        <taxon>Bacillales</taxon>
        <taxon>Paenibacillaceae</taxon>
        <taxon>Paenibacillus</taxon>
    </lineage>
</organism>
<dbReference type="InterPro" id="IPR012292">
    <property type="entry name" value="Globin/Proto"/>
</dbReference>
<dbReference type="SUPFAM" id="SSF46458">
    <property type="entry name" value="Globin-like"/>
    <property type="match status" value="1"/>
</dbReference>
<dbReference type="InterPro" id="IPR004089">
    <property type="entry name" value="MCPsignal_dom"/>
</dbReference>
<keyword evidence="4" id="KW-0175">Coiled coil</keyword>
<dbReference type="EMBL" id="JBHLVF010000001">
    <property type="protein sequence ID" value="MFC0389766.1"/>
    <property type="molecule type" value="Genomic_DNA"/>
</dbReference>
<comment type="similarity">
    <text evidence="2">Belongs to the methyl-accepting chemotaxis (MCP) protein family.</text>
</comment>
<dbReference type="Pfam" id="PF00015">
    <property type="entry name" value="MCPsignal"/>
    <property type="match status" value="1"/>
</dbReference>
<feature type="coiled-coil region" evidence="4">
    <location>
        <begin position="148"/>
        <end position="182"/>
    </location>
</feature>
<keyword evidence="7" id="KW-1185">Reference proteome</keyword>
<evidence type="ECO:0000256" key="2">
    <source>
        <dbReference type="ARBA" id="ARBA00029447"/>
    </source>
</evidence>
<comment type="caution">
    <text evidence="6">The sequence shown here is derived from an EMBL/GenBank/DDBJ whole genome shotgun (WGS) entry which is preliminary data.</text>
</comment>
<evidence type="ECO:0000256" key="1">
    <source>
        <dbReference type="ARBA" id="ARBA00023224"/>
    </source>
</evidence>
<dbReference type="InterPro" id="IPR039379">
    <property type="entry name" value="Protoglobin_sensor_dom"/>
</dbReference>
<dbReference type="SUPFAM" id="SSF58104">
    <property type="entry name" value="Methyl-accepting chemotaxis protein (MCP) signaling domain"/>
    <property type="match status" value="1"/>
</dbReference>
<reference evidence="6 7" key="1">
    <citation type="submission" date="2024-09" db="EMBL/GenBank/DDBJ databases">
        <authorList>
            <person name="Sun Q."/>
            <person name="Mori K."/>
        </authorList>
    </citation>
    <scope>NUCLEOTIDE SEQUENCE [LARGE SCALE GENOMIC DNA]</scope>
    <source>
        <strain evidence="6 7">CCM 4839</strain>
    </source>
</reference>
<dbReference type="Proteomes" id="UP001589818">
    <property type="component" value="Unassembled WGS sequence"/>
</dbReference>
<accession>A0ABV6J1M7</accession>